<sequence length="203" mass="22777">RNVYKDYKCLELACRSQEELDSWKASLLQAGVYPENLAVIDVNLLPFWPACLRYQAEEPEDEAAETFSDPQLERQVQTIRNLVDSYMNTIHKTVKDLMPKTVMHLMVNSVKEFISCELLAQLYALGDCAALMDESPEQRQRREEVLRKHAALTEALGVIGEISASTYTTRLPPPVDSSWRQGARYGHSETAVRGPAPAVPGAP</sequence>
<feature type="non-terminal residue" evidence="3">
    <location>
        <position position="203"/>
    </location>
</feature>
<dbReference type="GO" id="GO:0005525">
    <property type="term" value="F:GTP binding"/>
    <property type="evidence" value="ECO:0007669"/>
    <property type="project" value="InterPro"/>
</dbReference>
<feature type="non-terminal residue" evidence="3">
    <location>
        <position position="1"/>
    </location>
</feature>
<dbReference type="KEGG" id="tng:GSTEN00011745G001"/>
<protein>
    <submittedName>
        <fullName evidence="3">(spotted green pufferfish) hypothetical protein</fullName>
    </submittedName>
</protein>
<dbReference type="Pfam" id="PF02212">
    <property type="entry name" value="GED"/>
    <property type="match status" value="1"/>
</dbReference>
<dbReference type="OrthoDB" id="5061070at2759"/>
<evidence type="ECO:0000259" key="2">
    <source>
        <dbReference type="PROSITE" id="PS51388"/>
    </source>
</evidence>
<dbReference type="EMBL" id="CAAE01013708">
    <property type="protein sequence ID" value="CAF95196.1"/>
    <property type="molecule type" value="Genomic_DNA"/>
</dbReference>
<dbReference type="PANTHER" id="PTHR11566">
    <property type="entry name" value="DYNAMIN"/>
    <property type="match status" value="1"/>
</dbReference>
<dbReference type="InterPro" id="IPR011993">
    <property type="entry name" value="PH-like_dom_sf"/>
</dbReference>
<dbReference type="GO" id="GO:0005886">
    <property type="term" value="C:plasma membrane"/>
    <property type="evidence" value="ECO:0007669"/>
    <property type="project" value="TreeGrafter"/>
</dbReference>
<dbReference type="GO" id="GO:0031623">
    <property type="term" value="P:receptor internalization"/>
    <property type="evidence" value="ECO:0007669"/>
    <property type="project" value="TreeGrafter"/>
</dbReference>
<feature type="domain" description="GED" evidence="2">
    <location>
        <begin position="76"/>
        <end position="167"/>
    </location>
</feature>
<dbReference type="PROSITE" id="PS51388">
    <property type="entry name" value="GED"/>
    <property type="match status" value="1"/>
</dbReference>
<evidence type="ECO:0000313" key="3">
    <source>
        <dbReference type="EMBL" id="CAF95196.1"/>
    </source>
</evidence>
<evidence type="ECO:0000256" key="1">
    <source>
        <dbReference type="SAM" id="MobiDB-lite"/>
    </source>
</evidence>
<accession>Q4SVY6</accession>
<dbReference type="PANTHER" id="PTHR11566:SF54">
    <property type="entry name" value="DYNAMIN-3"/>
    <property type="match status" value="1"/>
</dbReference>
<dbReference type="InterPro" id="IPR003130">
    <property type="entry name" value="GED"/>
</dbReference>
<reference evidence="3" key="1">
    <citation type="journal article" date="2004" name="Nature">
        <title>Genome duplication in the teleost fish Tetraodon nigroviridis reveals the early vertebrate proto-karyotype.</title>
        <authorList>
            <person name="Jaillon O."/>
            <person name="Aury J.-M."/>
            <person name="Brunet F."/>
            <person name="Petit J.-L."/>
            <person name="Stange-Thomann N."/>
            <person name="Mauceli E."/>
            <person name="Bouneau L."/>
            <person name="Fischer C."/>
            <person name="Ozouf-Costaz C."/>
            <person name="Bernot A."/>
            <person name="Nicaud S."/>
            <person name="Jaffe D."/>
            <person name="Fisher S."/>
            <person name="Lutfalla G."/>
            <person name="Dossat C."/>
            <person name="Segurens B."/>
            <person name="Dasilva C."/>
            <person name="Salanoubat M."/>
            <person name="Levy M."/>
            <person name="Boudet N."/>
            <person name="Castellano S."/>
            <person name="Anthouard V."/>
            <person name="Jubin C."/>
            <person name="Castelli V."/>
            <person name="Katinka M."/>
            <person name="Vacherie B."/>
            <person name="Biemont C."/>
            <person name="Skalli Z."/>
            <person name="Cattolico L."/>
            <person name="Poulain J."/>
            <person name="De Berardinis V."/>
            <person name="Cruaud C."/>
            <person name="Duprat S."/>
            <person name="Brottier P."/>
            <person name="Coutanceau J.-P."/>
            <person name="Gouzy J."/>
            <person name="Parra G."/>
            <person name="Lardier G."/>
            <person name="Chapple C."/>
            <person name="McKernan K.J."/>
            <person name="McEwan P."/>
            <person name="Bosak S."/>
            <person name="Kellis M."/>
            <person name="Volff J.-N."/>
            <person name="Guigo R."/>
            <person name="Zody M.C."/>
            <person name="Mesirov J."/>
            <person name="Lindblad-Toh K."/>
            <person name="Birren B."/>
            <person name="Nusbaum C."/>
            <person name="Kahn D."/>
            <person name="Robinson-Rechavi M."/>
            <person name="Laudet V."/>
            <person name="Schachter V."/>
            <person name="Quetier F."/>
            <person name="Saurin W."/>
            <person name="Scarpelli C."/>
            <person name="Wincker P."/>
            <person name="Lander E.S."/>
            <person name="Weissenbach J."/>
            <person name="Roest Crollius H."/>
        </authorList>
    </citation>
    <scope>NUCLEOTIDE SEQUENCE [LARGE SCALE GENOMIC DNA]</scope>
</reference>
<dbReference type="GO" id="GO:0098793">
    <property type="term" value="C:presynapse"/>
    <property type="evidence" value="ECO:0007669"/>
    <property type="project" value="GOC"/>
</dbReference>
<organism evidence="3">
    <name type="scientific">Tetraodon nigroviridis</name>
    <name type="common">Spotted green pufferfish</name>
    <name type="synonym">Chelonodon nigroviridis</name>
    <dbReference type="NCBI Taxonomy" id="99883"/>
    <lineage>
        <taxon>Eukaryota</taxon>
        <taxon>Metazoa</taxon>
        <taxon>Chordata</taxon>
        <taxon>Craniata</taxon>
        <taxon>Vertebrata</taxon>
        <taxon>Euteleostomi</taxon>
        <taxon>Actinopterygii</taxon>
        <taxon>Neopterygii</taxon>
        <taxon>Teleostei</taxon>
        <taxon>Neoteleostei</taxon>
        <taxon>Acanthomorphata</taxon>
        <taxon>Eupercaria</taxon>
        <taxon>Tetraodontiformes</taxon>
        <taxon>Tetradontoidea</taxon>
        <taxon>Tetraodontidae</taxon>
        <taxon>Tetraodon</taxon>
    </lineage>
</organism>
<dbReference type="InterPro" id="IPR020850">
    <property type="entry name" value="GED_dom"/>
</dbReference>
<proteinExistence type="predicted"/>
<dbReference type="GO" id="GO:0008017">
    <property type="term" value="F:microtubule binding"/>
    <property type="evidence" value="ECO:0007669"/>
    <property type="project" value="TreeGrafter"/>
</dbReference>
<feature type="region of interest" description="Disordered" evidence="1">
    <location>
        <begin position="170"/>
        <end position="203"/>
    </location>
</feature>
<reference evidence="3" key="2">
    <citation type="submission" date="2004-02" db="EMBL/GenBank/DDBJ databases">
        <authorList>
            <consortium name="Genoscope"/>
            <consortium name="Whitehead Institute Centre for Genome Research"/>
        </authorList>
    </citation>
    <scope>NUCLEOTIDE SEQUENCE</scope>
</reference>
<name>Q4SVY6_TETNG</name>
<dbReference type="GO" id="GO:0005737">
    <property type="term" value="C:cytoplasm"/>
    <property type="evidence" value="ECO:0007669"/>
    <property type="project" value="TreeGrafter"/>
</dbReference>
<dbReference type="GO" id="GO:0003924">
    <property type="term" value="F:GTPase activity"/>
    <property type="evidence" value="ECO:0007669"/>
    <property type="project" value="InterPro"/>
</dbReference>
<gene>
    <name evidence="3" type="ORF">GSTENG00011745001</name>
</gene>
<comment type="caution">
    <text evidence="3">The sequence shown here is derived from an EMBL/GenBank/DDBJ whole genome shotgun (WGS) entry which is preliminary data.</text>
</comment>
<dbReference type="SMART" id="SM00302">
    <property type="entry name" value="GED"/>
    <property type="match status" value="1"/>
</dbReference>
<dbReference type="GO" id="GO:0016185">
    <property type="term" value="P:synaptic vesicle budding from presynaptic endocytic zone membrane"/>
    <property type="evidence" value="ECO:0007669"/>
    <property type="project" value="TreeGrafter"/>
</dbReference>
<dbReference type="GO" id="GO:0005874">
    <property type="term" value="C:microtubule"/>
    <property type="evidence" value="ECO:0007669"/>
    <property type="project" value="TreeGrafter"/>
</dbReference>
<dbReference type="AlphaFoldDB" id="Q4SVY6"/>
<dbReference type="InterPro" id="IPR022812">
    <property type="entry name" value="Dynamin"/>
</dbReference>
<dbReference type="Gene3D" id="1.20.120.1240">
    <property type="entry name" value="Dynamin, middle domain"/>
    <property type="match status" value="1"/>
</dbReference>
<dbReference type="Gene3D" id="2.30.29.30">
    <property type="entry name" value="Pleckstrin-homology domain (PH domain)/Phosphotyrosine-binding domain (PTB)"/>
    <property type="match status" value="1"/>
</dbReference>